<reference evidence="5" key="1">
    <citation type="journal article" date="2015" name="Nature">
        <title>Complex archaea that bridge the gap between prokaryotes and eukaryotes.</title>
        <authorList>
            <person name="Spang A."/>
            <person name="Saw J.H."/>
            <person name="Jorgensen S.L."/>
            <person name="Zaremba-Niedzwiedzka K."/>
            <person name="Martijn J."/>
            <person name="Lind A.E."/>
            <person name="van Eijk R."/>
            <person name="Schleper C."/>
            <person name="Guy L."/>
            <person name="Ettema T.J."/>
        </authorList>
    </citation>
    <scope>NUCLEOTIDE SEQUENCE</scope>
</reference>
<name>A0A0F9CSZ5_9ZZZZ</name>
<dbReference type="InterPro" id="IPR014735">
    <property type="entry name" value="Transposase_Tn5-like_N"/>
</dbReference>
<evidence type="ECO:0000259" key="4">
    <source>
        <dbReference type="Pfam" id="PF14706"/>
    </source>
</evidence>
<protein>
    <recommendedName>
        <fullName evidence="6">Transposase Tn5-like N-terminal domain-containing protein</fullName>
    </recommendedName>
</protein>
<sequence>MLAPWVIDEVKDVNLEDKRLNSRLAVILDQLGGHPTASIPAACGGYAEMMAAYRFFDNEKTGFENILQAHIKSTWKRISQQPVVILAQDTTEVDFTRPEQQVVGAGPLDGDSRRGALVHPMMGFTPDGTPLGTVYAEAWVRDDESPTPKSQRENKRKHTPIEEKESVRWVDALRHARDLAEDVPQTQLISVADSEADIYELFEESQGGPENLNWIVRACQNRALQKDEKHANTTANHLRERVLKEDVLFTHTITVRGRKAKVGCETRGRRQPRKSRRAKMEVRAARVTLRAPWRHDRKLADISINVVLVSEVDPPAGDTPVEWILLTSLPIDKVKQVLTIIQYYCVRWMIEVFFRVLKSGCRVEERRFEHIDRALSCLAIYLIVTWRTLYVCRLGREFPEISCEAVFEPAEWKSVYYVVHKKPPPTTPPTLQEMVRMVAQLGGYINRKRTDEPGPQTVWLGLQRTHDIANCWITFGPEGKHEKILV</sequence>
<dbReference type="InterPro" id="IPR002559">
    <property type="entry name" value="Transposase_11"/>
</dbReference>
<dbReference type="SUPFAM" id="SSF53098">
    <property type="entry name" value="Ribonuclease H-like"/>
    <property type="match status" value="1"/>
</dbReference>
<evidence type="ECO:0008006" key="6">
    <source>
        <dbReference type="Google" id="ProtNLM"/>
    </source>
</evidence>
<comment type="caution">
    <text evidence="5">The sequence shown here is derived from an EMBL/GenBank/DDBJ whole genome shotgun (WGS) entry which is preliminary data.</text>
</comment>
<organism evidence="5">
    <name type="scientific">marine sediment metagenome</name>
    <dbReference type="NCBI Taxonomy" id="412755"/>
    <lineage>
        <taxon>unclassified sequences</taxon>
        <taxon>metagenomes</taxon>
        <taxon>ecological metagenomes</taxon>
    </lineage>
</organism>
<evidence type="ECO:0000259" key="2">
    <source>
        <dbReference type="Pfam" id="PF01609"/>
    </source>
</evidence>
<dbReference type="Pfam" id="PF02281">
    <property type="entry name" value="Dimer_Tnp_Tn5"/>
    <property type="match status" value="1"/>
</dbReference>
<dbReference type="InterPro" id="IPR047768">
    <property type="entry name" value="Tn5p-like"/>
</dbReference>
<dbReference type="PANTHER" id="PTHR37319">
    <property type="entry name" value="TRANSPOSASE"/>
    <property type="match status" value="1"/>
</dbReference>
<proteinExistence type="predicted"/>
<dbReference type="Pfam" id="PF01609">
    <property type="entry name" value="DDE_Tnp_1"/>
    <property type="match status" value="1"/>
</dbReference>
<gene>
    <name evidence="5" type="ORF">LCGC14_2286700</name>
</gene>
<dbReference type="GO" id="GO:0006313">
    <property type="term" value="P:DNA transposition"/>
    <property type="evidence" value="ECO:0007669"/>
    <property type="project" value="InterPro"/>
</dbReference>
<evidence type="ECO:0000256" key="1">
    <source>
        <dbReference type="SAM" id="MobiDB-lite"/>
    </source>
</evidence>
<feature type="domain" description="Transposase Tn5-like N-terminal" evidence="4">
    <location>
        <begin position="4"/>
        <end position="60"/>
    </location>
</feature>
<dbReference type="InterPro" id="IPR003201">
    <property type="entry name" value="Transposase_Tn5"/>
</dbReference>
<dbReference type="GO" id="GO:0004803">
    <property type="term" value="F:transposase activity"/>
    <property type="evidence" value="ECO:0007669"/>
    <property type="project" value="InterPro"/>
</dbReference>
<dbReference type="InterPro" id="IPR014737">
    <property type="entry name" value="Transposase_Tn5-like_C"/>
</dbReference>
<feature type="domain" description="Transposase Tn5 dimerisation" evidence="3">
    <location>
        <begin position="383"/>
        <end position="464"/>
    </location>
</feature>
<feature type="region of interest" description="Disordered" evidence="1">
    <location>
        <begin position="141"/>
        <end position="161"/>
    </location>
</feature>
<dbReference type="InterPro" id="IPR038215">
    <property type="entry name" value="TN5-like_N_sf"/>
</dbReference>
<dbReference type="NCBIfam" id="NF033590">
    <property type="entry name" value="transpos_IS4_3"/>
    <property type="match status" value="1"/>
</dbReference>
<dbReference type="Gene3D" id="1.10.246.40">
    <property type="entry name" value="Tn5 transposase, domain 1"/>
    <property type="match status" value="1"/>
</dbReference>
<dbReference type="GO" id="GO:0003677">
    <property type="term" value="F:DNA binding"/>
    <property type="evidence" value="ECO:0007669"/>
    <property type="project" value="InterPro"/>
</dbReference>
<dbReference type="InterPro" id="IPR054836">
    <property type="entry name" value="Tn5_transposase"/>
</dbReference>
<evidence type="ECO:0000259" key="3">
    <source>
        <dbReference type="Pfam" id="PF02281"/>
    </source>
</evidence>
<dbReference type="PANTHER" id="PTHR37319:SF1">
    <property type="entry name" value="TRANSPOSASE TN5 DIMERISATION DOMAIN-CONTAINING PROTEIN"/>
    <property type="match status" value="1"/>
</dbReference>
<dbReference type="Pfam" id="PF14706">
    <property type="entry name" value="Tnp_DNA_bind"/>
    <property type="match status" value="1"/>
</dbReference>
<evidence type="ECO:0000313" key="5">
    <source>
        <dbReference type="EMBL" id="KKL52314.1"/>
    </source>
</evidence>
<dbReference type="InterPro" id="IPR012337">
    <property type="entry name" value="RNaseH-like_sf"/>
</dbReference>
<dbReference type="Gene3D" id="3.90.350.10">
    <property type="entry name" value="Transposase Inhibitor Protein From Tn5, Chain A, domain 1"/>
    <property type="match status" value="1"/>
</dbReference>
<accession>A0A0F9CSZ5</accession>
<dbReference type="Gene3D" id="1.10.740.10">
    <property type="entry name" value="Transferase Inhibitor Protein From Tn5, Chain"/>
    <property type="match status" value="1"/>
</dbReference>
<dbReference type="EMBL" id="LAZR01031938">
    <property type="protein sequence ID" value="KKL52314.1"/>
    <property type="molecule type" value="Genomic_DNA"/>
</dbReference>
<feature type="domain" description="Transposase IS4-like" evidence="2">
    <location>
        <begin position="175"/>
        <end position="374"/>
    </location>
</feature>
<dbReference type="AlphaFoldDB" id="A0A0F9CSZ5"/>